<accession>A0ABW6ILH7</accession>
<dbReference type="Proteomes" id="UP001600165">
    <property type="component" value="Unassembled WGS sequence"/>
</dbReference>
<dbReference type="NCBIfam" id="TIGR02165">
    <property type="entry name" value="cas5_6_GSU0054"/>
    <property type="match status" value="1"/>
</dbReference>
<keyword evidence="2" id="KW-1185">Reference proteome</keyword>
<name>A0ABW6ILH7_9CYAN</name>
<sequence>MGVGISIRFLAGRYHATPWDHQVNEGVVEWPPSPWRILRALVSAYYRLPNPPERVAVNCLMTQLAEELPSYVLPQYTTAHTRHYMPIRKEGKNKTTLVFDTFLVLEGGARSPAEIQVCWPSIELDEPALELLKQLCQQVSYLGRAEAWAEMSVLERLPDEQKISAQPITDTEETLKTRASDRVEVLAPLDAKGLEGFRAALTILPKSKKSKVKWKAPVNVLEALEVNVADLHSQGWNGIPGSCWVPYSLKSNSVVKQQATPLFPTPNFARYALVSNVLPKLTEALSVGDRFHTALTSRSKDEDSLGESVFSGRDEKGQPLVGHQHAFFLPEDADGDGKIDHVIVYAKGRFNSRAVEALARLHKVWNREGLDLRTILVSLGNIEDYYQANIPIISKAKIWKSLTPLVLPRHPKVNRRGEPKFYPETQHQIDGPEDQVCRLLQQLLRHPCKVEVEPLETNTKVSGYYCSQFQLQRQRGGGRKGSKRGYGFRLVFDELQEGPIALGYGSHFGLGLFVADKV</sequence>
<organism evidence="1 2">
    <name type="scientific">Almyronema epifaneia S1</name>
    <dbReference type="NCBI Taxonomy" id="2991925"/>
    <lineage>
        <taxon>Bacteria</taxon>
        <taxon>Bacillati</taxon>
        <taxon>Cyanobacteriota</taxon>
        <taxon>Cyanophyceae</taxon>
        <taxon>Nodosilineales</taxon>
        <taxon>Nodosilineaceae</taxon>
        <taxon>Almyronema</taxon>
        <taxon>Almyronema epifaneia</taxon>
    </lineage>
</organism>
<evidence type="ECO:0000313" key="1">
    <source>
        <dbReference type="EMBL" id="MFE4108405.1"/>
    </source>
</evidence>
<dbReference type="EMBL" id="JBHZOL010000109">
    <property type="protein sequence ID" value="MFE4108405.1"/>
    <property type="molecule type" value="Genomic_DNA"/>
</dbReference>
<protein>
    <submittedName>
        <fullName evidence="1">Type I-U CRISPR-associated protein Csb2</fullName>
    </submittedName>
</protein>
<dbReference type="InterPro" id="IPR019089">
    <property type="entry name" value="Cas_GSU0054"/>
</dbReference>
<evidence type="ECO:0000313" key="2">
    <source>
        <dbReference type="Proteomes" id="UP001600165"/>
    </source>
</evidence>
<proteinExistence type="predicted"/>
<comment type="caution">
    <text evidence="1">The sequence shown here is derived from an EMBL/GenBank/DDBJ whole genome shotgun (WGS) entry which is preliminary data.</text>
</comment>
<reference evidence="1 2" key="1">
    <citation type="submission" date="2024-10" db="EMBL/GenBank/DDBJ databases">
        <authorList>
            <person name="Ratan Roy A."/>
            <person name="Morales Sandoval P.H."/>
            <person name="De Los Santos Villalobos S."/>
            <person name="Chakraborty S."/>
            <person name="Mukherjee J."/>
        </authorList>
    </citation>
    <scope>NUCLEOTIDE SEQUENCE [LARGE SCALE GENOMIC DNA]</scope>
    <source>
        <strain evidence="1 2">S1</strain>
    </source>
</reference>
<gene>
    <name evidence="1" type="primary">csb2</name>
    <name evidence="1" type="ORF">ACFVKH_19160</name>
</gene>
<dbReference type="RefSeq" id="WP_377968036.1">
    <property type="nucleotide sequence ID" value="NZ_JBHZOL010000109.1"/>
</dbReference>